<dbReference type="PhylomeDB" id="A0A061ASP8"/>
<dbReference type="InterPro" id="IPR042184">
    <property type="entry name" value="YqeY/Aim41_N"/>
</dbReference>
<organism evidence="4">
    <name type="scientific">Cyberlindnera fabianii</name>
    <name type="common">Yeast</name>
    <name type="synonym">Hansenula fabianii</name>
    <dbReference type="NCBI Taxonomy" id="36022"/>
    <lineage>
        <taxon>Eukaryota</taxon>
        <taxon>Fungi</taxon>
        <taxon>Dikarya</taxon>
        <taxon>Ascomycota</taxon>
        <taxon>Saccharomycotina</taxon>
        <taxon>Saccharomycetes</taxon>
        <taxon>Phaffomycetales</taxon>
        <taxon>Phaffomycetaceae</taxon>
        <taxon>Cyberlindnera</taxon>
    </lineage>
</organism>
<dbReference type="InterPro" id="IPR019004">
    <property type="entry name" value="YqeY/Aim41"/>
</dbReference>
<evidence type="ECO:0000256" key="1">
    <source>
        <dbReference type="ARBA" id="ARBA00007538"/>
    </source>
</evidence>
<evidence type="ECO:0000313" key="4">
    <source>
        <dbReference type="EMBL" id="CDR40658.1"/>
    </source>
</evidence>
<reference evidence="4" key="1">
    <citation type="journal article" date="2014" name="Genome Announc.">
        <title>Genome sequence of the yeast Cyberlindnera fabianii (Hansenula fabianii).</title>
        <authorList>
            <person name="Freel K.C."/>
            <person name="Sarilar V."/>
            <person name="Neuveglise C."/>
            <person name="Devillers H."/>
            <person name="Friedrich A."/>
            <person name="Schacherer J."/>
        </authorList>
    </citation>
    <scope>NUCLEOTIDE SEQUENCE</scope>
    <source>
        <strain evidence="4">YJS4271</strain>
    </source>
</reference>
<dbReference type="PANTHER" id="PTHR28055:SF1">
    <property type="entry name" value="ALTERED INHERITANCE OF MITOCHONDRIA PROTEIN 41, MITOCHONDRIAL"/>
    <property type="match status" value="1"/>
</dbReference>
<dbReference type="OrthoDB" id="538640at2759"/>
<dbReference type="AlphaFoldDB" id="A0A061ASP8"/>
<sequence length="182" mass="20782">MFSRSLGNTRGMLLSQVRFQSTQAYKDAIATLKTDLKLAMREKNQLKRDTVKGLLSAIKNKEIDTKPSQHNEFLLFELYSKAITQRKDSAAEYLKLDRAELAEKEQKEIEVIKTYLADLPVATQEEIDEKVKALLEEIMKDGPVKIGQVFGKVQWDVVKNEWKASESAVRATIAKIHRQMSP</sequence>
<gene>
    <name evidence="3" type="primary">AIM41</name>
    <name evidence="4" type="ORF">CYFA0S_05e02960g</name>
</gene>
<proteinExistence type="inferred from homology"/>
<evidence type="ECO:0000256" key="2">
    <source>
        <dbReference type="ARBA" id="ARBA00023128"/>
    </source>
</evidence>
<accession>A0A061ASP8</accession>
<dbReference type="VEuPathDB" id="FungiDB:BON22_2143"/>
<dbReference type="SUPFAM" id="SSF89095">
    <property type="entry name" value="GatB/YqeY motif"/>
    <property type="match status" value="1"/>
</dbReference>
<dbReference type="EMBL" id="LK052890">
    <property type="protein sequence ID" value="CDR40658.1"/>
    <property type="molecule type" value="Genomic_DNA"/>
</dbReference>
<protein>
    <recommendedName>
        <fullName evidence="3">Altered inheritance of mitochondria protein 41</fullName>
    </recommendedName>
</protein>
<comment type="subcellular location">
    <subcellularLocation>
        <location evidence="3">Mitochondrion</location>
    </subcellularLocation>
</comment>
<dbReference type="GO" id="GO:0016884">
    <property type="term" value="F:carbon-nitrogen ligase activity, with glutamine as amido-N-donor"/>
    <property type="evidence" value="ECO:0007669"/>
    <property type="project" value="UniProtKB-UniRule"/>
</dbReference>
<dbReference type="InterPro" id="IPR003789">
    <property type="entry name" value="Asn/Gln_tRNA_amidoTrase-B-like"/>
</dbReference>
<name>A0A061ASP8_CYBFA</name>
<dbReference type="Gene3D" id="1.10.1510.10">
    <property type="entry name" value="Uncharacterised protein YqeY/AIM41 PF09424, N-terminal domain"/>
    <property type="match status" value="1"/>
</dbReference>
<dbReference type="PANTHER" id="PTHR28055">
    <property type="entry name" value="ALTERED INHERITANCE OF MITOCHONDRIA PROTEIN 41, MITOCHONDRIAL"/>
    <property type="match status" value="1"/>
</dbReference>
<dbReference type="GO" id="GO:0005739">
    <property type="term" value="C:mitochondrion"/>
    <property type="evidence" value="ECO:0007669"/>
    <property type="project" value="UniProtKB-SubCell"/>
</dbReference>
<keyword evidence="2 3" id="KW-0496">Mitochondrion</keyword>
<evidence type="ECO:0000256" key="3">
    <source>
        <dbReference type="RuleBase" id="RU365099"/>
    </source>
</evidence>
<dbReference type="Pfam" id="PF09424">
    <property type="entry name" value="YqeY"/>
    <property type="match status" value="1"/>
</dbReference>
<comment type="similarity">
    <text evidence="1 3">Belongs to the AIM41 family.</text>
</comment>